<dbReference type="AlphaFoldDB" id="A0AA86RLB8"/>
<evidence type="ECO:0000313" key="4">
    <source>
        <dbReference type="Proteomes" id="UP001642409"/>
    </source>
</evidence>
<feature type="compositionally biased region" description="Polar residues" evidence="1">
    <location>
        <begin position="282"/>
        <end position="295"/>
    </location>
</feature>
<keyword evidence="4" id="KW-1185">Reference proteome</keyword>
<proteinExistence type="predicted"/>
<sequence length="295" mass="32702">MLIQIISLQIQIQPKASIMCDSTLFKNQQAINYCAKSSEVFSSVNALLTFQSRSESNLFVYVQKMQNSQIALWVNLNYPVSFSLFGLSGELSLTACEFTLNLLQNALNASSICNICDLVLIQSQVQLIAFGQVISGLVCSSNLINIKKKPAEQSPTEQNQSPKKKQKNKSQSSKDNKQLQNNNISEIQLQDNPSLQSSQLKSLTDLQVNNQSDSIYQQQNKASESTVQMNDPSKLTSYMYNSNNPSLSMSISTSVRQPQQVDVNNIALSPLKNESTKDENASIDQSQNAVNDLEL</sequence>
<name>A0AA86RLB8_9EUKA</name>
<organism evidence="2">
    <name type="scientific">Hexamita inflata</name>
    <dbReference type="NCBI Taxonomy" id="28002"/>
    <lineage>
        <taxon>Eukaryota</taxon>
        <taxon>Metamonada</taxon>
        <taxon>Diplomonadida</taxon>
        <taxon>Hexamitidae</taxon>
        <taxon>Hexamitinae</taxon>
        <taxon>Hexamita</taxon>
    </lineage>
</organism>
<accession>A0AA86RLB8</accession>
<dbReference type="EMBL" id="CAXDID020000054">
    <property type="protein sequence ID" value="CAL6006484.1"/>
    <property type="molecule type" value="Genomic_DNA"/>
</dbReference>
<feature type="region of interest" description="Disordered" evidence="1">
    <location>
        <begin position="150"/>
        <end position="177"/>
    </location>
</feature>
<evidence type="ECO:0000313" key="2">
    <source>
        <dbReference type="EMBL" id="CAI9975738.1"/>
    </source>
</evidence>
<evidence type="ECO:0000256" key="1">
    <source>
        <dbReference type="SAM" id="MobiDB-lite"/>
    </source>
</evidence>
<protein>
    <submittedName>
        <fullName evidence="3">Hypothetical_protein</fullName>
    </submittedName>
</protein>
<dbReference type="Proteomes" id="UP001642409">
    <property type="component" value="Unassembled WGS sequence"/>
</dbReference>
<dbReference type="EMBL" id="CATOUU010001170">
    <property type="protein sequence ID" value="CAI9975738.1"/>
    <property type="molecule type" value="Genomic_DNA"/>
</dbReference>
<gene>
    <name evidence="3" type="ORF">HINF_LOCUS20177</name>
    <name evidence="2" type="ORF">HINF_LOCUS63383</name>
</gene>
<evidence type="ECO:0000313" key="3">
    <source>
        <dbReference type="EMBL" id="CAL6006484.1"/>
    </source>
</evidence>
<reference evidence="3 4" key="2">
    <citation type="submission" date="2024-07" db="EMBL/GenBank/DDBJ databases">
        <authorList>
            <person name="Akdeniz Z."/>
        </authorList>
    </citation>
    <scope>NUCLEOTIDE SEQUENCE [LARGE SCALE GENOMIC DNA]</scope>
</reference>
<feature type="region of interest" description="Disordered" evidence="1">
    <location>
        <begin position="269"/>
        <end position="295"/>
    </location>
</feature>
<comment type="caution">
    <text evidence="2">The sequence shown here is derived from an EMBL/GenBank/DDBJ whole genome shotgun (WGS) entry which is preliminary data.</text>
</comment>
<reference evidence="2" key="1">
    <citation type="submission" date="2023-06" db="EMBL/GenBank/DDBJ databases">
        <authorList>
            <person name="Kurt Z."/>
        </authorList>
    </citation>
    <scope>NUCLEOTIDE SEQUENCE</scope>
</reference>